<dbReference type="InterPro" id="IPR016035">
    <property type="entry name" value="Acyl_Trfase/lysoPLipase"/>
</dbReference>
<dbReference type="GO" id="GO:0016042">
    <property type="term" value="P:lipid catabolic process"/>
    <property type="evidence" value="ECO:0007669"/>
    <property type="project" value="UniProtKB-UniRule"/>
</dbReference>
<evidence type="ECO:0000256" key="4">
    <source>
        <dbReference type="ARBA" id="ARBA00023098"/>
    </source>
</evidence>
<feature type="domain" description="PNPLA" evidence="8">
    <location>
        <begin position="42"/>
        <end position="232"/>
    </location>
</feature>
<feature type="short sequence motif" description="GXGXXG" evidence="6">
    <location>
        <begin position="46"/>
        <end position="51"/>
    </location>
</feature>
<keyword evidence="7" id="KW-0732">Signal</keyword>
<keyword evidence="10" id="KW-1185">Reference proteome</keyword>
<feature type="active site" description="Nucleophile" evidence="6">
    <location>
        <position position="75"/>
    </location>
</feature>
<dbReference type="EMBL" id="FRCX01000004">
    <property type="protein sequence ID" value="SHN05818.1"/>
    <property type="molecule type" value="Genomic_DNA"/>
</dbReference>
<dbReference type="Pfam" id="PF01734">
    <property type="entry name" value="Patatin"/>
    <property type="match status" value="1"/>
</dbReference>
<dbReference type="GO" id="GO:0016787">
    <property type="term" value="F:hydrolase activity"/>
    <property type="evidence" value="ECO:0007669"/>
    <property type="project" value="UniProtKB-UniRule"/>
</dbReference>
<feature type="short sequence motif" description="DGA/G" evidence="6">
    <location>
        <begin position="219"/>
        <end position="221"/>
    </location>
</feature>
<dbReference type="InterPro" id="IPR002641">
    <property type="entry name" value="PNPLA_dom"/>
</dbReference>
<keyword evidence="3 6" id="KW-0442">Lipid degradation</keyword>
<dbReference type="SUPFAM" id="SSF52151">
    <property type="entry name" value="FabD/lysophospholipase-like"/>
    <property type="match status" value="1"/>
</dbReference>
<evidence type="ECO:0000259" key="8">
    <source>
        <dbReference type="PROSITE" id="PS51635"/>
    </source>
</evidence>
<feature type="active site" description="Proton acceptor" evidence="6">
    <location>
        <position position="219"/>
    </location>
</feature>
<dbReference type="PANTHER" id="PTHR14226">
    <property type="entry name" value="NEUROPATHY TARGET ESTERASE/SWISS CHEESE D.MELANOGASTER"/>
    <property type="match status" value="1"/>
</dbReference>
<accession>A0A1M7NPN4</accession>
<dbReference type="STRING" id="551987.SAMN05192549_10494"/>
<dbReference type="OrthoDB" id="5290098at2"/>
<dbReference type="RefSeq" id="WP_084560078.1">
    <property type="nucleotide sequence ID" value="NZ_FRCX01000004.1"/>
</dbReference>
<proteinExistence type="predicted"/>
<dbReference type="Gene3D" id="3.40.1090.10">
    <property type="entry name" value="Cytosolic phospholipase A2 catalytic domain"/>
    <property type="match status" value="2"/>
</dbReference>
<keyword evidence="2 6" id="KW-0378">Hydrolase</keyword>
<protein>
    <submittedName>
        <fullName evidence="9">NTE family protein</fullName>
    </submittedName>
</protein>
<organism evidence="9 10">
    <name type="scientific">Duganella sacchari</name>
    <dbReference type="NCBI Taxonomy" id="551987"/>
    <lineage>
        <taxon>Bacteria</taxon>
        <taxon>Pseudomonadati</taxon>
        <taxon>Pseudomonadota</taxon>
        <taxon>Betaproteobacteria</taxon>
        <taxon>Burkholderiales</taxon>
        <taxon>Oxalobacteraceae</taxon>
        <taxon>Telluria group</taxon>
        <taxon>Duganella</taxon>
    </lineage>
</organism>
<dbReference type="Proteomes" id="UP000184339">
    <property type="component" value="Unassembled WGS sequence"/>
</dbReference>
<dbReference type="AlphaFoldDB" id="A0A1M7NPN4"/>
<dbReference type="CDD" id="cd07205">
    <property type="entry name" value="Pat_PNPLA6_PNPLA7_NTE1_like"/>
    <property type="match status" value="1"/>
</dbReference>
<dbReference type="Gene3D" id="3.10.20.310">
    <property type="entry name" value="membrane protein fhac"/>
    <property type="match status" value="1"/>
</dbReference>
<dbReference type="Pfam" id="PF07244">
    <property type="entry name" value="POTRA"/>
    <property type="match status" value="1"/>
</dbReference>
<sequence>MRPPLRRLLAGCLLGLIGLHGAGVAAQPQIPAAPAERPRIALVLSGGGARGGAHLGVLKVLEELRVPVDMIVGTSAGAIVGAAYASGMPLSEIEREMQSVNTANLFHDVERRDLSVARKTDAEASYAGPEIGIGPAGLALPKGAVAGVALEAVLRRLTARQGSSNFDELPMPFRAVATDVSSGDMVVIDHGNLAQAIRASMAIPAVISPVESAGRLLVDGGISRNLPVDVARAMGADIIIAVNIGTPLLERDEIKSVLSMSEQMMRLLIASNVRASLAQLDPQRDVLITPDLATINAANFDLLKEAEARGLAAGRAAVQQLQRYALPANQYAAYLAGRHQPPPSQGVLLSALKIEGARRVPEASLRGMMETQQGQLFDAATAERDMRRLFGRGDFEHVSYTLDTLADGRRQMTTTVSEKSWGPQYLRLGLGVSTDFSGDSFFSLRASHRWTWLNTLGGEWRNDVEIGHTDRLSTEWLQPLTPAQRLFASAHLSAERTPLDIYLEGKRLARYRNESVTAGLDLGVPLAEWGEARIGVTRGHAQLLSDTSFVPPSLLFARARTGGLNARLRIDTLDNKHFPRDGVEADLQVYSARTALGADTNYSKMTLTALTAFAHGAHSLQGAAEIQRRIGTDKLPDQELIPFGGFLRLSGYRTGQLVGDSLHFGRLVYNYRVTGPGWLDGVYLGLSAELGRMGNTIDAQDREATVRSNAAYIAIDTPLGPLYFGAGRASRHQSAVYLLLGKP</sequence>
<evidence type="ECO:0000256" key="6">
    <source>
        <dbReference type="PROSITE-ProRule" id="PRU01161"/>
    </source>
</evidence>
<evidence type="ECO:0000256" key="5">
    <source>
        <dbReference type="ARBA" id="ARBA00023136"/>
    </source>
</evidence>
<dbReference type="InterPro" id="IPR010827">
    <property type="entry name" value="BamA/TamA_POTRA"/>
</dbReference>
<evidence type="ECO:0000256" key="7">
    <source>
        <dbReference type="SAM" id="SignalP"/>
    </source>
</evidence>
<keyword evidence="4 6" id="KW-0443">Lipid metabolism</keyword>
<evidence type="ECO:0000256" key="3">
    <source>
        <dbReference type="ARBA" id="ARBA00022963"/>
    </source>
</evidence>
<feature type="chain" id="PRO_5009928494" evidence="7">
    <location>
        <begin position="26"/>
        <end position="743"/>
    </location>
</feature>
<dbReference type="PANTHER" id="PTHR14226:SF29">
    <property type="entry name" value="NEUROPATHY TARGET ESTERASE SWS"/>
    <property type="match status" value="1"/>
</dbReference>
<gene>
    <name evidence="9" type="ORF">SAMN05192549_10494</name>
</gene>
<keyword evidence="5" id="KW-0472">Membrane</keyword>
<name>A0A1M7NPN4_9BURK</name>
<dbReference type="Gene3D" id="2.40.160.50">
    <property type="entry name" value="membrane protein fhac: a member of the omp85/tpsb transporter family"/>
    <property type="match status" value="1"/>
</dbReference>
<evidence type="ECO:0000313" key="9">
    <source>
        <dbReference type="EMBL" id="SHN05818.1"/>
    </source>
</evidence>
<evidence type="ECO:0000313" key="10">
    <source>
        <dbReference type="Proteomes" id="UP000184339"/>
    </source>
</evidence>
<evidence type="ECO:0000256" key="1">
    <source>
        <dbReference type="ARBA" id="ARBA00004370"/>
    </source>
</evidence>
<comment type="subcellular location">
    <subcellularLocation>
        <location evidence="1">Membrane</location>
    </subcellularLocation>
</comment>
<reference evidence="10" key="1">
    <citation type="submission" date="2016-11" db="EMBL/GenBank/DDBJ databases">
        <authorList>
            <person name="Varghese N."/>
            <person name="Submissions S."/>
        </authorList>
    </citation>
    <scope>NUCLEOTIDE SEQUENCE [LARGE SCALE GENOMIC DNA]</scope>
    <source>
        <strain evidence="10">Sac-22</strain>
    </source>
</reference>
<dbReference type="InterPro" id="IPR050301">
    <property type="entry name" value="NTE"/>
</dbReference>
<feature type="short sequence motif" description="GXSXG" evidence="6">
    <location>
        <begin position="73"/>
        <end position="77"/>
    </location>
</feature>
<feature type="signal peptide" evidence="7">
    <location>
        <begin position="1"/>
        <end position="25"/>
    </location>
</feature>
<dbReference type="Pfam" id="PF01103">
    <property type="entry name" value="Omp85"/>
    <property type="match status" value="1"/>
</dbReference>
<dbReference type="InterPro" id="IPR000184">
    <property type="entry name" value="Bac_surfAg_D15"/>
</dbReference>
<evidence type="ECO:0000256" key="2">
    <source>
        <dbReference type="ARBA" id="ARBA00022801"/>
    </source>
</evidence>
<dbReference type="GO" id="GO:0019867">
    <property type="term" value="C:outer membrane"/>
    <property type="evidence" value="ECO:0007669"/>
    <property type="project" value="InterPro"/>
</dbReference>
<dbReference type="PROSITE" id="PS51635">
    <property type="entry name" value="PNPLA"/>
    <property type="match status" value="1"/>
</dbReference>